<feature type="binding site" description="covalent" evidence="8">
    <location>
        <position position="89"/>
    </location>
    <ligand>
        <name>heme c</name>
        <dbReference type="ChEBI" id="CHEBI:61717"/>
        <label>1</label>
    </ligand>
</feature>
<evidence type="ECO:0000256" key="3">
    <source>
        <dbReference type="ARBA" id="ARBA00022723"/>
    </source>
</evidence>
<keyword evidence="4" id="KW-0732">Signal</keyword>
<dbReference type="STRING" id="288004.AL038_12750"/>
<evidence type="ECO:0000313" key="12">
    <source>
        <dbReference type="EMBL" id="AUI70614.2"/>
    </source>
</evidence>
<evidence type="ECO:0000256" key="2">
    <source>
        <dbReference type="ARBA" id="ARBA00022617"/>
    </source>
</evidence>
<evidence type="ECO:0000313" key="13">
    <source>
        <dbReference type="Proteomes" id="UP000234271"/>
    </source>
</evidence>
<accession>A0A2N9YJF3</accession>
<evidence type="ECO:0000256" key="8">
    <source>
        <dbReference type="PIRSR" id="PIRSR000294-1"/>
    </source>
</evidence>
<dbReference type="PANTHER" id="PTHR30600:SF7">
    <property type="entry name" value="CYTOCHROME C PEROXIDASE-RELATED"/>
    <property type="match status" value="1"/>
</dbReference>
<evidence type="ECO:0000256" key="7">
    <source>
        <dbReference type="ARBA" id="ARBA00023004"/>
    </source>
</evidence>
<dbReference type="InterPro" id="IPR009056">
    <property type="entry name" value="Cyt_c-like_dom"/>
</dbReference>
<comment type="subcellular location">
    <subcellularLocation>
        <location evidence="1">Periplasm</location>
    </subcellularLocation>
</comment>
<keyword evidence="3 9" id="KW-0479">Metal-binding</keyword>
<dbReference type="EMBL" id="CP018889">
    <property type="protein sequence ID" value="AUI70614.2"/>
    <property type="molecule type" value="Genomic_DNA"/>
</dbReference>
<evidence type="ECO:0000256" key="10">
    <source>
        <dbReference type="SAM" id="Phobius"/>
    </source>
</evidence>
<dbReference type="InterPro" id="IPR026259">
    <property type="entry name" value="MauG/Cytc_peroxidase"/>
</dbReference>
<dbReference type="GO" id="GO:0042597">
    <property type="term" value="C:periplasmic space"/>
    <property type="evidence" value="ECO:0007669"/>
    <property type="project" value="UniProtKB-SubCell"/>
</dbReference>
<dbReference type="Gene3D" id="1.10.760.10">
    <property type="entry name" value="Cytochrome c-like domain"/>
    <property type="match status" value="2"/>
</dbReference>
<dbReference type="GO" id="GO:0020037">
    <property type="term" value="F:heme binding"/>
    <property type="evidence" value="ECO:0007669"/>
    <property type="project" value="InterPro"/>
</dbReference>
<keyword evidence="6" id="KW-0560">Oxidoreductase</keyword>
<comment type="cofactor">
    <cofactor evidence="8">
        <name>heme</name>
        <dbReference type="ChEBI" id="CHEBI:30413"/>
    </cofactor>
    <text evidence="8">Binds 2 heme groups.</text>
</comment>
<dbReference type="GO" id="GO:0004130">
    <property type="term" value="F:cytochrome-c peroxidase activity"/>
    <property type="evidence" value="ECO:0007669"/>
    <property type="project" value="TreeGrafter"/>
</dbReference>
<feature type="binding site" description="axial binding residue" evidence="9">
    <location>
        <position position="231"/>
    </location>
    <ligand>
        <name>heme c</name>
        <dbReference type="ChEBI" id="CHEBI:61717"/>
        <label>2</label>
    </ligand>
    <ligandPart>
        <name>Fe</name>
        <dbReference type="ChEBI" id="CHEBI:18248"/>
    </ligandPart>
</feature>
<dbReference type="Pfam" id="PF00034">
    <property type="entry name" value="Cytochrom_C"/>
    <property type="match status" value="1"/>
</dbReference>
<sequence length="339" mass="38339">MQIGKLIQQIFWFLLSLLPLLIWLNLWLSQSQTHSLDSIDKLNKPTTQAFINEPLQPLPEQITLNADKVRLGQQLFYDPRLSKTNKMACVSCHPLTSTDKPRKSSELNNINIPSLYNVSFNVFLNWDGRTEQLSDDLDNTLHAPDKLASDWQTLIAKLQQLTDYTALFQQLYPTVGITEQSIKDALITFERSLYTPNARFDKFLRGDATALTEQEKAGYQLFKQVGCVGCHQGVNIGGNLLQKMGLTADYFAEREDAIADNGRFNLTGQEADRHVFRVPSLRNVAKTAPYLHDGSVDNLAETVAIMARYQLGRPLTNEQIESIVHFLHTLTGEYQGKPL</sequence>
<proteinExistence type="predicted"/>
<keyword evidence="10" id="KW-1133">Transmembrane helix</keyword>
<reference evidence="13" key="1">
    <citation type="submission" date="2016-12" db="EMBL/GenBank/DDBJ databases">
        <title>Complete Genome Sequence of Beggiatoa leptomitiformis D-401.</title>
        <authorList>
            <person name="Fomenkov A."/>
            <person name="Vincze T."/>
            <person name="Grabovich M."/>
            <person name="Anton B.P."/>
            <person name="Dubinina G."/>
            <person name="Orlova M."/>
            <person name="Belousova E."/>
            <person name="Roberts R.J."/>
        </authorList>
    </citation>
    <scope>NUCLEOTIDE SEQUENCE [LARGE SCALE GENOMIC DNA]</scope>
    <source>
        <strain evidence="13">D-401</strain>
    </source>
</reference>
<dbReference type="Proteomes" id="UP000234271">
    <property type="component" value="Chromosome"/>
</dbReference>
<dbReference type="GO" id="GO:0046872">
    <property type="term" value="F:metal ion binding"/>
    <property type="evidence" value="ECO:0007669"/>
    <property type="project" value="UniProtKB-KW"/>
</dbReference>
<protein>
    <submittedName>
        <fullName evidence="12">C-type cytochrome</fullName>
    </submittedName>
</protein>
<keyword evidence="5" id="KW-0574">Periplasm</keyword>
<evidence type="ECO:0000256" key="1">
    <source>
        <dbReference type="ARBA" id="ARBA00004418"/>
    </source>
</evidence>
<keyword evidence="10" id="KW-0812">Transmembrane</keyword>
<feature type="binding site" description="covalent" evidence="8">
    <location>
        <position position="227"/>
    </location>
    <ligand>
        <name>heme c</name>
        <dbReference type="ChEBI" id="CHEBI:61717"/>
        <label>2</label>
    </ligand>
</feature>
<keyword evidence="10" id="KW-0472">Membrane</keyword>
<feature type="transmembrane region" description="Helical" evidence="10">
    <location>
        <begin position="6"/>
        <end position="28"/>
    </location>
</feature>
<organism evidence="12 13">
    <name type="scientific">Beggiatoa leptomitoformis</name>
    <dbReference type="NCBI Taxonomy" id="288004"/>
    <lineage>
        <taxon>Bacteria</taxon>
        <taxon>Pseudomonadati</taxon>
        <taxon>Pseudomonadota</taxon>
        <taxon>Gammaproteobacteria</taxon>
        <taxon>Thiotrichales</taxon>
        <taxon>Thiotrichaceae</taxon>
        <taxon>Beggiatoa</taxon>
    </lineage>
</organism>
<gene>
    <name evidence="12" type="ORF">BLE401_11515</name>
</gene>
<dbReference type="Pfam" id="PF03150">
    <property type="entry name" value="CCP_MauG"/>
    <property type="match status" value="1"/>
</dbReference>
<evidence type="ECO:0000256" key="5">
    <source>
        <dbReference type="ARBA" id="ARBA00022764"/>
    </source>
</evidence>
<dbReference type="InterPro" id="IPR004852">
    <property type="entry name" value="Di-haem_cyt_c_peroxidsae"/>
</dbReference>
<feature type="binding site" description="covalent" evidence="8">
    <location>
        <position position="230"/>
    </location>
    <ligand>
        <name>heme c</name>
        <dbReference type="ChEBI" id="CHEBI:61717"/>
        <label>2</label>
    </ligand>
</feature>
<evidence type="ECO:0000256" key="4">
    <source>
        <dbReference type="ARBA" id="ARBA00022729"/>
    </source>
</evidence>
<dbReference type="SUPFAM" id="SSF46626">
    <property type="entry name" value="Cytochrome c"/>
    <property type="match status" value="2"/>
</dbReference>
<feature type="binding site" description="axial binding residue" evidence="9">
    <location>
        <position position="306"/>
    </location>
    <ligand>
        <name>heme c</name>
        <dbReference type="ChEBI" id="CHEBI:61717"/>
        <label>2</label>
    </ligand>
    <ligandPart>
        <name>Fe</name>
        <dbReference type="ChEBI" id="CHEBI:18248"/>
    </ligandPart>
</feature>
<evidence type="ECO:0000256" key="6">
    <source>
        <dbReference type="ARBA" id="ARBA00023002"/>
    </source>
</evidence>
<feature type="binding site" description="covalent" evidence="8">
    <location>
        <position position="92"/>
    </location>
    <ligand>
        <name>heme c</name>
        <dbReference type="ChEBI" id="CHEBI:61717"/>
        <label>1</label>
    </ligand>
</feature>
<evidence type="ECO:0000256" key="9">
    <source>
        <dbReference type="PIRSR" id="PIRSR000294-2"/>
    </source>
</evidence>
<keyword evidence="7 9" id="KW-0408">Iron</keyword>
<dbReference type="AlphaFoldDB" id="A0A2N9YJF3"/>
<name>A0A2N9YJF3_9GAMM</name>
<keyword evidence="2 8" id="KW-0349">Heme</keyword>
<dbReference type="PROSITE" id="PS51007">
    <property type="entry name" value="CYTC"/>
    <property type="match status" value="2"/>
</dbReference>
<dbReference type="InterPro" id="IPR051395">
    <property type="entry name" value="Cytochrome_c_Peroxidase/MauG"/>
</dbReference>
<dbReference type="InterPro" id="IPR036909">
    <property type="entry name" value="Cyt_c-like_dom_sf"/>
</dbReference>
<feature type="domain" description="Cytochrome c" evidence="11">
    <location>
        <begin position="67"/>
        <end position="169"/>
    </location>
</feature>
<feature type="domain" description="Cytochrome c" evidence="11">
    <location>
        <begin position="213"/>
        <end position="331"/>
    </location>
</feature>
<evidence type="ECO:0000259" key="11">
    <source>
        <dbReference type="PROSITE" id="PS51007"/>
    </source>
</evidence>
<feature type="binding site" description="axial binding residue" evidence="9">
    <location>
        <position position="93"/>
    </location>
    <ligand>
        <name>heme c</name>
        <dbReference type="ChEBI" id="CHEBI:61717"/>
        <label>1</label>
    </ligand>
    <ligandPart>
        <name>Fe</name>
        <dbReference type="ChEBI" id="CHEBI:18248"/>
    </ligandPart>
</feature>
<comment type="PTM">
    <text evidence="8">Binds 2 heme groups per subunit.</text>
</comment>
<keyword evidence="13" id="KW-1185">Reference proteome</keyword>
<dbReference type="PIRSF" id="PIRSF000294">
    <property type="entry name" value="Cytochrome-c_peroxidase"/>
    <property type="match status" value="1"/>
</dbReference>
<dbReference type="GO" id="GO:0009055">
    <property type="term" value="F:electron transfer activity"/>
    <property type="evidence" value="ECO:0007669"/>
    <property type="project" value="InterPro"/>
</dbReference>
<dbReference type="PANTHER" id="PTHR30600">
    <property type="entry name" value="CYTOCHROME C PEROXIDASE-RELATED"/>
    <property type="match status" value="1"/>
</dbReference>